<dbReference type="Pfam" id="PF02620">
    <property type="entry name" value="YceD"/>
    <property type="match status" value="1"/>
</dbReference>
<dbReference type="RefSeq" id="WP_251840061.1">
    <property type="nucleotide sequence ID" value="NZ_JACSPO010000006.1"/>
</dbReference>
<evidence type="ECO:0000313" key="1">
    <source>
        <dbReference type="EMBL" id="MBD8062964.1"/>
    </source>
</evidence>
<dbReference type="Proteomes" id="UP000661894">
    <property type="component" value="Unassembled WGS sequence"/>
</dbReference>
<name>A0ABR8Z402_9MICO</name>
<organism evidence="1 2">
    <name type="scientific">Oceanitalea stevensii</name>
    <dbReference type="NCBI Taxonomy" id="2763072"/>
    <lineage>
        <taxon>Bacteria</taxon>
        <taxon>Bacillati</taxon>
        <taxon>Actinomycetota</taxon>
        <taxon>Actinomycetes</taxon>
        <taxon>Micrococcales</taxon>
        <taxon>Bogoriellaceae</taxon>
        <taxon>Georgenia</taxon>
    </lineage>
</organism>
<proteinExistence type="predicted"/>
<accession>A0ABR8Z402</accession>
<evidence type="ECO:0000313" key="2">
    <source>
        <dbReference type="Proteomes" id="UP000661894"/>
    </source>
</evidence>
<gene>
    <name evidence="1" type="ORF">H9624_11605</name>
</gene>
<dbReference type="InterPro" id="IPR003772">
    <property type="entry name" value="YceD"/>
</dbReference>
<reference evidence="1 2" key="1">
    <citation type="submission" date="2020-08" db="EMBL/GenBank/DDBJ databases">
        <title>A Genomic Blueprint of the Chicken Gut Microbiome.</title>
        <authorList>
            <person name="Gilroy R."/>
            <person name="Ravi A."/>
            <person name="Getino M."/>
            <person name="Pursley I."/>
            <person name="Horton D.L."/>
            <person name="Alikhan N.-F."/>
            <person name="Baker D."/>
            <person name="Gharbi K."/>
            <person name="Hall N."/>
            <person name="Watson M."/>
            <person name="Adriaenssens E.M."/>
            <person name="Foster-Nyarko E."/>
            <person name="Jarju S."/>
            <person name="Secka A."/>
            <person name="Antonio M."/>
            <person name="Oren A."/>
            <person name="Chaudhuri R."/>
            <person name="La Ragione R.M."/>
            <person name="Hildebrand F."/>
            <person name="Pallen M.J."/>
        </authorList>
    </citation>
    <scope>NUCLEOTIDE SEQUENCE [LARGE SCALE GENOMIC DNA]</scope>
    <source>
        <strain evidence="1 2">Sa1BUA1</strain>
    </source>
</reference>
<protein>
    <submittedName>
        <fullName evidence="1">DUF177 domain-containing protein</fullName>
    </submittedName>
</protein>
<keyword evidence="2" id="KW-1185">Reference proteome</keyword>
<sequence length="196" mass="20990">MDSRSPFVISTHDLARQPGTLRTVERAVPAPEDFGTAVMWVVPTSDIRLDLRLEAVMEGVLVSGEAAVELQGECSRCLREITESRTIEVSELFFYPGARAAALADGDEEAEDMLELEGELLDLEPVVRDAVVTAMPFRPLCEPGCAGLCAGCGERLDDLPADHEHVDVDPRWAALAGLTAADDDDAPADGADGEAR</sequence>
<comment type="caution">
    <text evidence="1">The sequence shown here is derived from an EMBL/GenBank/DDBJ whole genome shotgun (WGS) entry which is preliminary data.</text>
</comment>
<dbReference type="EMBL" id="JACSPO010000006">
    <property type="protein sequence ID" value="MBD8062964.1"/>
    <property type="molecule type" value="Genomic_DNA"/>
</dbReference>